<dbReference type="AlphaFoldDB" id="A0A3A3FVN4"/>
<name>A0A3A3FVN4_9BURK</name>
<organism evidence="1 2">
    <name type="scientific">Noviherbaspirillum sedimenti</name>
    <dbReference type="NCBI Taxonomy" id="2320865"/>
    <lineage>
        <taxon>Bacteria</taxon>
        <taxon>Pseudomonadati</taxon>
        <taxon>Pseudomonadota</taxon>
        <taxon>Betaproteobacteria</taxon>
        <taxon>Burkholderiales</taxon>
        <taxon>Oxalobacteraceae</taxon>
        <taxon>Noviherbaspirillum</taxon>
    </lineage>
</organism>
<dbReference type="Proteomes" id="UP000266327">
    <property type="component" value="Unassembled WGS sequence"/>
</dbReference>
<evidence type="ECO:0000313" key="2">
    <source>
        <dbReference type="Proteomes" id="UP000266327"/>
    </source>
</evidence>
<accession>A0A3A3FVN4</accession>
<proteinExistence type="predicted"/>
<protein>
    <submittedName>
        <fullName evidence="1">Uncharacterized protein</fullName>
    </submittedName>
</protein>
<dbReference type="OrthoDB" id="9816309at2"/>
<sequence>MVTHDGRCFKVRTIPYCSHDNLINGVVITFSGITVAKMLEEPLRQEIETSTMRKMPLIG</sequence>
<reference evidence="2" key="1">
    <citation type="submission" date="2018-09" db="EMBL/GenBank/DDBJ databases">
        <authorList>
            <person name="Zhu H."/>
        </authorList>
    </citation>
    <scope>NUCLEOTIDE SEQUENCE [LARGE SCALE GENOMIC DNA]</scope>
    <source>
        <strain evidence="2">K1S02-23</strain>
    </source>
</reference>
<evidence type="ECO:0000313" key="1">
    <source>
        <dbReference type="EMBL" id="RJG00197.1"/>
    </source>
</evidence>
<dbReference type="EMBL" id="QYUQ01000002">
    <property type="protein sequence ID" value="RJG00197.1"/>
    <property type="molecule type" value="Genomic_DNA"/>
</dbReference>
<gene>
    <name evidence="1" type="ORF">D3878_00290</name>
</gene>
<dbReference type="Pfam" id="PF13596">
    <property type="entry name" value="PAS_10"/>
    <property type="match status" value="1"/>
</dbReference>
<keyword evidence="2" id="KW-1185">Reference proteome</keyword>
<comment type="caution">
    <text evidence="1">The sequence shown here is derived from an EMBL/GenBank/DDBJ whole genome shotgun (WGS) entry which is preliminary data.</text>
</comment>
<dbReference type="RefSeq" id="WP_119783652.1">
    <property type="nucleotide sequence ID" value="NZ_QYUQ01000002.1"/>
</dbReference>